<feature type="transmembrane region" description="Helical" evidence="1">
    <location>
        <begin position="30"/>
        <end position="51"/>
    </location>
</feature>
<name>A0AAD9L368_RIDPI</name>
<reference evidence="2" key="1">
    <citation type="journal article" date="2023" name="Mol. Biol. Evol.">
        <title>Third-Generation Sequencing Reveals the Adaptive Role of the Epigenome in Three Deep-Sea Polychaetes.</title>
        <authorList>
            <person name="Perez M."/>
            <person name="Aroh O."/>
            <person name="Sun Y."/>
            <person name="Lan Y."/>
            <person name="Juniper S.K."/>
            <person name="Young C.R."/>
            <person name="Angers B."/>
            <person name="Qian P.Y."/>
        </authorList>
    </citation>
    <scope>NUCLEOTIDE SEQUENCE</scope>
    <source>
        <strain evidence="2">R07B-5</strain>
    </source>
</reference>
<organism evidence="2 3">
    <name type="scientific">Ridgeia piscesae</name>
    <name type="common">Tubeworm</name>
    <dbReference type="NCBI Taxonomy" id="27915"/>
    <lineage>
        <taxon>Eukaryota</taxon>
        <taxon>Metazoa</taxon>
        <taxon>Spiralia</taxon>
        <taxon>Lophotrochozoa</taxon>
        <taxon>Annelida</taxon>
        <taxon>Polychaeta</taxon>
        <taxon>Sedentaria</taxon>
        <taxon>Canalipalpata</taxon>
        <taxon>Sabellida</taxon>
        <taxon>Siboglinidae</taxon>
        <taxon>Ridgeia</taxon>
    </lineage>
</organism>
<keyword evidence="1" id="KW-0812">Transmembrane</keyword>
<evidence type="ECO:0008006" key="4">
    <source>
        <dbReference type="Google" id="ProtNLM"/>
    </source>
</evidence>
<evidence type="ECO:0000313" key="2">
    <source>
        <dbReference type="EMBL" id="KAK2181725.1"/>
    </source>
</evidence>
<proteinExistence type="predicted"/>
<comment type="caution">
    <text evidence="2">The sequence shown here is derived from an EMBL/GenBank/DDBJ whole genome shotgun (WGS) entry which is preliminary data.</text>
</comment>
<keyword evidence="1" id="KW-0472">Membrane</keyword>
<keyword evidence="1" id="KW-1133">Transmembrane helix</keyword>
<sequence>MDRYVTSRDIRDDDDESVKQDQCCLRATHLCLGATTLLLLSAALLIASVWIEQLVDLKRPLYAILFLAIVIVMATGTVAMTVEWRIREKLCGREQNSAATCWNRRRQSKEGEHQCVSYVGVAEIDNTQS</sequence>
<dbReference type="AlphaFoldDB" id="A0AAD9L368"/>
<gene>
    <name evidence="2" type="ORF">NP493_383g00017</name>
</gene>
<dbReference type="EMBL" id="JAODUO010000383">
    <property type="protein sequence ID" value="KAK2181725.1"/>
    <property type="molecule type" value="Genomic_DNA"/>
</dbReference>
<feature type="transmembrane region" description="Helical" evidence="1">
    <location>
        <begin position="63"/>
        <end position="84"/>
    </location>
</feature>
<protein>
    <recommendedName>
        <fullName evidence="4">Transmembrane protein</fullName>
    </recommendedName>
</protein>
<evidence type="ECO:0000256" key="1">
    <source>
        <dbReference type="SAM" id="Phobius"/>
    </source>
</evidence>
<evidence type="ECO:0000313" key="3">
    <source>
        <dbReference type="Proteomes" id="UP001209878"/>
    </source>
</evidence>
<accession>A0AAD9L368</accession>
<dbReference type="Proteomes" id="UP001209878">
    <property type="component" value="Unassembled WGS sequence"/>
</dbReference>
<keyword evidence="3" id="KW-1185">Reference proteome</keyword>